<reference evidence="2" key="1">
    <citation type="journal article" date="2022" name="Biol. Control">
        <title>In silico genomic analysis of Rhodopseudomonas palustris strains revealed potential biocontrol agents and crop yield enhancers.</title>
        <authorList>
            <person name="Surachat K."/>
            <person name="Kantachote D."/>
            <person name="Deachamag P."/>
            <person name="Wonglapsuwan M."/>
        </authorList>
    </citation>
    <scope>NUCLEOTIDE SEQUENCE</scope>
    <source>
        <strain evidence="2">TLS06</strain>
    </source>
</reference>
<evidence type="ECO:0008006" key="4">
    <source>
        <dbReference type="Google" id="ProtNLM"/>
    </source>
</evidence>
<protein>
    <recommendedName>
        <fullName evidence="4">CheA signal transduction histidine kinase</fullName>
    </recommendedName>
</protein>
<dbReference type="AlphaFoldDB" id="A0AAX3DW93"/>
<name>A0AAX3DW93_RHOPL</name>
<sequence>MLKFITEKLLGQILPSVVATVIAAYVVNQYIVARPDAPPPAAPATQQLDTTKAVKPAEPVAVALPAEAARSEPTRSEPLKVKLGADKISTEKAAVDKPADRPAGRHQITVHDNKAAAPSKPVSTASATPEPVKVPEERSEPARDPNELVRAAVERLRASAPAEAPRATEALGRAPEPLKVPEPPRAQEPPRQQEAARVIAPALPPAVNVAPTNVSIAPYANPPATAASVPASNRPADSIDLRDSDQHPPTPPADIPGARADASSDGNAARKPSVAEDVLFTAKSVIHSVLPR</sequence>
<feature type="region of interest" description="Disordered" evidence="1">
    <location>
        <begin position="218"/>
        <end position="275"/>
    </location>
</feature>
<feature type="compositionally biased region" description="Low complexity" evidence="1">
    <location>
        <begin position="189"/>
        <end position="199"/>
    </location>
</feature>
<feature type="compositionally biased region" description="Basic and acidic residues" evidence="1">
    <location>
        <begin position="133"/>
        <end position="157"/>
    </location>
</feature>
<feature type="region of interest" description="Disordered" evidence="1">
    <location>
        <begin position="109"/>
        <end position="199"/>
    </location>
</feature>
<dbReference type="Proteomes" id="UP001163166">
    <property type="component" value="Chromosome"/>
</dbReference>
<dbReference type="EMBL" id="CP076676">
    <property type="protein sequence ID" value="UYO39080.1"/>
    <property type="molecule type" value="Genomic_DNA"/>
</dbReference>
<feature type="compositionally biased region" description="Basic and acidic residues" evidence="1">
    <location>
        <begin position="237"/>
        <end position="246"/>
    </location>
</feature>
<accession>A0AAX3DW93</accession>
<evidence type="ECO:0000313" key="3">
    <source>
        <dbReference type="Proteomes" id="UP001163166"/>
    </source>
</evidence>
<organism evidence="2 3">
    <name type="scientific">Rhodopseudomonas palustris</name>
    <dbReference type="NCBI Taxonomy" id="1076"/>
    <lineage>
        <taxon>Bacteria</taxon>
        <taxon>Pseudomonadati</taxon>
        <taxon>Pseudomonadota</taxon>
        <taxon>Alphaproteobacteria</taxon>
        <taxon>Hyphomicrobiales</taxon>
        <taxon>Nitrobacteraceae</taxon>
        <taxon>Rhodopseudomonas</taxon>
    </lineage>
</organism>
<gene>
    <name evidence="2" type="ORF">KQX62_20545</name>
</gene>
<proteinExistence type="predicted"/>
<evidence type="ECO:0000313" key="2">
    <source>
        <dbReference type="EMBL" id="UYO39080.1"/>
    </source>
</evidence>
<dbReference type="RefSeq" id="WP_264074491.1">
    <property type="nucleotide sequence ID" value="NZ_CP076676.1"/>
</dbReference>
<evidence type="ECO:0000256" key="1">
    <source>
        <dbReference type="SAM" id="MobiDB-lite"/>
    </source>
</evidence>
<feature type="compositionally biased region" description="Pro residues" evidence="1">
    <location>
        <begin position="178"/>
        <end position="187"/>
    </location>
</feature>